<evidence type="ECO:0000313" key="1">
    <source>
        <dbReference type="EMBL" id="HBP28554.1"/>
    </source>
</evidence>
<dbReference type="EMBL" id="DOEK01000005">
    <property type="protein sequence ID" value="HBP28554.1"/>
    <property type="molecule type" value="Genomic_DNA"/>
</dbReference>
<accession>A0A356LCA4</accession>
<comment type="caution">
    <text evidence="1">The sequence shown here is derived from an EMBL/GenBank/DDBJ whole genome shotgun (WGS) entry which is preliminary data.</text>
</comment>
<proteinExistence type="predicted"/>
<evidence type="ECO:0000313" key="2">
    <source>
        <dbReference type="Proteomes" id="UP000264036"/>
    </source>
</evidence>
<protein>
    <recommendedName>
        <fullName evidence="3">Alpha/beta hydrolase</fullName>
    </recommendedName>
</protein>
<evidence type="ECO:0008006" key="3">
    <source>
        <dbReference type="Google" id="ProtNLM"/>
    </source>
</evidence>
<name>A0A356LCA4_9BURK</name>
<reference evidence="1 2" key="1">
    <citation type="journal article" date="2018" name="Nat. Biotechnol.">
        <title>A standardized bacterial taxonomy based on genome phylogeny substantially revises the tree of life.</title>
        <authorList>
            <person name="Parks D.H."/>
            <person name="Chuvochina M."/>
            <person name="Waite D.W."/>
            <person name="Rinke C."/>
            <person name="Skarshewski A."/>
            <person name="Chaumeil P.A."/>
            <person name="Hugenholtz P."/>
        </authorList>
    </citation>
    <scope>NUCLEOTIDE SEQUENCE [LARGE SCALE GENOMIC DNA]</scope>
    <source>
        <strain evidence="1">UBA10707</strain>
    </source>
</reference>
<dbReference type="InterPro" id="IPR029058">
    <property type="entry name" value="AB_hydrolase_fold"/>
</dbReference>
<dbReference type="Proteomes" id="UP000264036">
    <property type="component" value="Unassembled WGS sequence"/>
</dbReference>
<dbReference type="AlphaFoldDB" id="A0A356LCA4"/>
<gene>
    <name evidence="1" type="ORF">DD666_03960</name>
</gene>
<dbReference type="Gene3D" id="3.40.50.1820">
    <property type="entry name" value="alpha/beta hydrolase"/>
    <property type="match status" value="1"/>
</dbReference>
<organism evidence="1 2">
    <name type="scientific">Advenella kashmirensis</name>
    <dbReference type="NCBI Taxonomy" id="310575"/>
    <lineage>
        <taxon>Bacteria</taxon>
        <taxon>Pseudomonadati</taxon>
        <taxon>Pseudomonadota</taxon>
        <taxon>Betaproteobacteria</taxon>
        <taxon>Burkholderiales</taxon>
        <taxon>Alcaligenaceae</taxon>
    </lineage>
</organism>
<sequence length="97" mass="10849">MGYFSGWVLSYRHRFNPVTGDPAYDEIEALLALKPAKHEPSIVPEGEENGVDSPMPVDLDRPHFVGKYEKILVSNAGHHLPQEVPKPYADAVMRLLP</sequence>